<keyword evidence="2" id="KW-0238">DNA-binding</keyword>
<gene>
    <name evidence="5" type="ORF">NS334_12425</name>
</gene>
<dbReference type="SUPFAM" id="SSF46785">
    <property type="entry name" value="Winged helix' DNA-binding domain"/>
    <property type="match status" value="1"/>
</dbReference>
<reference evidence="5 6" key="1">
    <citation type="journal article" date="2016" name="Front. Microbiol.">
        <title>Genomic Resource of Rice Seed Associated Bacteria.</title>
        <authorList>
            <person name="Midha S."/>
            <person name="Bansal K."/>
            <person name="Sharma S."/>
            <person name="Kumar N."/>
            <person name="Patil P.P."/>
            <person name="Chaudhry V."/>
            <person name="Patil P.B."/>
        </authorList>
    </citation>
    <scope>NUCLEOTIDE SEQUENCE [LARGE SCALE GENOMIC DNA]</scope>
    <source>
        <strain evidence="5 6">NS334</strain>
    </source>
</reference>
<dbReference type="PANTHER" id="PTHR42756:SF1">
    <property type="entry name" value="TRANSCRIPTIONAL REPRESSOR OF EMRAB OPERON"/>
    <property type="match status" value="1"/>
</dbReference>
<dbReference type="Gene3D" id="1.10.10.10">
    <property type="entry name" value="Winged helix-like DNA-binding domain superfamily/Winged helix DNA-binding domain"/>
    <property type="match status" value="1"/>
</dbReference>
<dbReference type="CDD" id="cd00090">
    <property type="entry name" value="HTH_ARSR"/>
    <property type="match status" value="1"/>
</dbReference>
<dbReference type="PATRIC" id="fig|869719.3.peg.2469"/>
<dbReference type="InterPro" id="IPR000835">
    <property type="entry name" value="HTH_MarR-typ"/>
</dbReference>
<dbReference type="GO" id="GO:0003677">
    <property type="term" value="F:DNA binding"/>
    <property type="evidence" value="ECO:0007669"/>
    <property type="project" value="UniProtKB-KW"/>
</dbReference>
<proteinExistence type="predicted"/>
<evidence type="ECO:0000313" key="6">
    <source>
        <dbReference type="Proteomes" id="UP000074310"/>
    </source>
</evidence>
<comment type="caution">
    <text evidence="5">The sequence shown here is derived from an EMBL/GenBank/DDBJ whole genome shotgun (WGS) entry which is preliminary data.</text>
</comment>
<dbReference type="PRINTS" id="PR00598">
    <property type="entry name" value="HTHMARR"/>
</dbReference>
<dbReference type="PANTHER" id="PTHR42756">
    <property type="entry name" value="TRANSCRIPTIONAL REGULATOR, MARR"/>
    <property type="match status" value="1"/>
</dbReference>
<protein>
    <recommendedName>
        <fullName evidence="4">HTH marR-type domain-containing protein</fullName>
    </recommendedName>
</protein>
<dbReference type="Pfam" id="PF12802">
    <property type="entry name" value="MarR_2"/>
    <property type="match status" value="1"/>
</dbReference>
<dbReference type="EMBL" id="LDTB01000053">
    <property type="protein sequence ID" value="KTT70417.1"/>
    <property type="molecule type" value="Genomic_DNA"/>
</dbReference>
<dbReference type="GO" id="GO:0003700">
    <property type="term" value="F:DNA-binding transcription factor activity"/>
    <property type="evidence" value="ECO:0007669"/>
    <property type="project" value="InterPro"/>
</dbReference>
<dbReference type="SMART" id="SM00347">
    <property type="entry name" value="HTH_MARR"/>
    <property type="match status" value="1"/>
</dbReference>
<dbReference type="Proteomes" id="UP000074310">
    <property type="component" value="Unassembled WGS sequence"/>
</dbReference>
<evidence type="ECO:0000313" key="5">
    <source>
        <dbReference type="EMBL" id="KTT70417.1"/>
    </source>
</evidence>
<keyword evidence="6" id="KW-1185">Reference proteome</keyword>
<dbReference type="InterPro" id="IPR036390">
    <property type="entry name" value="WH_DNA-bd_sf"/>
</dbReference>
<evidence type="ECO:0000256" key="2">
    <source>
        <dbReference type="ARBA" id="ARBA00023125"/>
    </source>
</evidence>
<organism evidence="5 6">
    <name type="scientific">Sphingomonas endophytica</name>
    <dbReference type="NCBI Taxonomy" id="869719"/>
    <lineage>
        <taxon>Bacteria</taxon>
        <taxon>Pseudomonadati</taxon>
        <taxon>Pseudomonadota</taxon>
        <taxon>Alphaproteobacteria</taxon>
        <taxon>Sphingomonadales</taxon>
        <taxon>Sphingomonadaceae</taxon>
        <taxon>Sphingomonas</taxon>
    </lineage>
</organism>
<sequence>MKKRNFPPGVEPRNVIDLHDFLPYRIHLLATKIARPDDIEIDGGIVIRARDWRIILQLASRGPLTGRELSAMVGLDAATITRVVQRLGELGLVTTRVSSADRRKQIISLTEAGAKAHDQLAPGRKEVAEGLLECFSAKERATFFMLLDRLEEHLHDEPSDDEWIE</sequence>
<keyword evidence="1" id="KW-0805">Transcription regulation</keyword>
<dbReference type="AlphaFoldDB" id="A0A147HZF3"/>
<dbReference type="PROSITE" id="PS50995">
    <property type="entry name" value="HTH_MARR_2"/>
    <property type="match status" value="1"/>
</dbReference>
<dbReference type="InterPro" id="IPR011991">
    <property type="entry name" value="ArsR-like_HTH"/>
</dbReference>
<evidence type="ECO:0000256" key="1">
    <source>
        <dbReference type="ARBA" id="ARBA00023015"/>
    </source>
</evidence>
<evidence type="ECO:0000256" key="3">
    <source>
        <dbReference type="ARBA" id="ARBA00023163"/>
    </source>
</evidence>
<name>A0A147HZF3_9SPHN</name>
<keyword evidence="3" id="KW-0804">Transcription</keyword>
<feature type="domain" description="HTH marR-type" evidence="4">
    <location>
        <begin position="19"/>
        <end position="152"/>
    </location>
</feature>
<dbReference type="InterPro" id="IPR036388">
    <property type="entry name" value="WH-like_DNA-bd_sf"/>
</dbReference>
<accession>A0A147HZF3</accession>
<evidence type="ECO:0000259" key="4">
    <source>
        <dbReference type="PROSITE" id="PS50995"/>
    </source>
</evidence>